<keyword evidence="3" id="KW-0805">Transcription regulation</keyword>
<dbReference type="Gene3D" id="1.10.10.10">
    <property type="entry name" value="Winged helix-like DNA-binding domain superfamily/Winged helix DNA-binding domain"/>
    <property type="match status" value="1"/>
</dbReference>
<evidence type="ECO:0000256" key="4">
    <source>
        <dbReference type="ARBA" id="ARBA00023125"/>
    </source>
</evidence>
<dbReference type="RefSeq" id="WP_236340033.1">
    <property type="nucleotide sequence ID" value="NZ_CAKMMF010000007.1"/>
</dbReference>
<dbReference type="InterPro" id="IPR001789">
    <property type="entry name" value="Sig_transdc_resp-reg_receiver"/>
</dbReference>
<keyword evidence="2" id="KW-0902">Two-component regulatory system</keyword>
<evidence type="ECO:0000256" key="5">
    <source>
        <dbReference type="ARBA" id="ARBA00023163"/>
    </source>
</evidence>
<feature type="DNA-binding region" description="OmpR/PhoB-type" evidence="7">
    <location>
        <begin position="120"/>
        <end position="215"/>
    </location>
</feature>
<dbReference type="PROSITE" id="PS51755">
    <property type="entry name" value="OMPR_PHOB"/>
    <property type="match status" value="1"/>
</dbReference>
<dbReference type="Proteomes" id="UP000838686">
    <property type="component" value="Unassembled WGS sequence"/>
</dbReference>
<dbReference type="InterPro" id="IPR001867">
    <property type="entry name" value="OmpR/PhoB-type_DNA-bd"/>
</dbReference>
<keyword evidence="11" id="KW-1185">Reference proteome</keyword>
<keyword evidence="1 6" id="KW-0597">Phosphoprotein</keyword>
<feature type="domain" description="OmpR/PhoB-type" evidence="9">
    <location>
        <begin position="120"/>
        <end position="215"/>
    </location>
</feature>
<dbReference type="SMART" id="SM00862">
    <property type="entry name" value="Trans_reg_C"/>
    <property type="match status" value="1"/>
</dbReference>
<dbReference type="Pfam" id="PF00486">
    <property type="entry name" value="Trans_reg_C"/>
    <property type="match status" value="1"/>
</dbReference>
<dbReference type="PANTHER" id="PTHR48111">
    <property type="entry name" value="REGULATOR OF RPOS"/>
    <property type="match status" value="1"/>
</dbReference>
<dbReference type="SUPFAM" id="SSF52172">
    <property type="entry name" value="CheY-like"/>
    <property type="match status" value="1"/>
</dbReference>
<name>A0ABM9C1Q9_9BACL</name>
<organism evidence="10 11">
    <name type="scientific">Paenibacillus plantiphilus</name>
    <dbReference type="NCBI Taxonomy" id="2905650"/>
    <lineage>
        <taxon>Bacteria</taxon>
        <taxon>Bacillati</taxon>
        <taxon>Bacillota</taxon>
        <taxon>Bacilli</taxon>
        <taxon>Bacillales</taxon>
        <taxon>Paenibacillaceae</taxon>
        <taxon>Paenibacillus</taxon>
    </lineage>
</organism>
<keyword evidence="5" id="KW-0804">Transcription</keyword>
<evidence type="ECO:0000259" key="9">
    <source>
        <dbReference type="PROSITE" id="PS51755"/>
    </source>
</evidence>
<dbReference type="Pfam" id="PF00072">
    <property type="entry name" value="Response_reg"/>
    <property type="match status" value="1"/>
</dbReference>
<reference evidence="10" key="1">
    <citation type="submission" date="2022-01" db="EMBL/GenBank/DDBJ databases">
        <authorList>
            <person name="Criscuolo A."/>
        </authorList>
    </citation>
    <scope>NUCLEOTIDE SEQUENCE</scope>
    <source>
        <strain evidence="10">CIP111893</strain>
    </source>
</reference>
<dbReference type="PROSITE" id="PS50110">
    <property type="entry name" value="RESPONSE_REGULATORY"/>
    <property type="match status" value="1"/>
</dbReference>
<dbReference type="InterPro" id="IPR011006">
    <property type="entry name" value="CheY-like_superfamily"/>
</dbReference>
<dbReference type="InterPro" id="IPR036388">
    <property type="entry name" value="WH-like_DNA-bd_sf"/>
</dbReference>
<proteinExistence type="predicted"/>
<evidence type="ECO:0000256" key="3">
    <source>
        <dbReference type="ARBA" id="ARBA00023015"/>
    </source>
</evidence>
<accession>A0ABM9C1Q9</accession>
<evidence type="ECO:0000259" key="8">
    <source>
        <dbReference type="PROSITE" id="PS50110"/>
    </source>
</evidence>
<sequence length="217" mass="24943">MAAILIVEDEESINELVKRNLQLVGHQCTSVYDGLTAIAEIRAHSYDLIILDIMLPEVDGFEVFNKVHETPTIFLTACSSLSDRINGFSMGADDYLTKPFEMLELLARVEAVLRRTQKSKSSFEAGAVRIDFDSHQVFYRGQLVECTPKEYELLEVLVNNRNIALSRERLLELVWGYDYEGDTRTIDVHIQKLRKKLGWENVIKTVYKLGYRLESHL</sequence>
<dbReference type="Gene3D" id="6.10.250.690">
    <property type="match status" value="1"/>
</dbReference>
<evidence type="ECO:0000313" key="10">
    <source>
        <dbReference type="EMBL" id="CAH1201673.1"/>
    </source>
</evidence>
<dbReference type="PANTHER" id="PTHR48111:SF1">
    <property type="entry name" value="TWO-COMPONENT RESPONSE REGULATOR ORR33"/>
    <property type="match status" value="1"/>
</dbReference>
<dbReference type="CDD" id="cd00383">
    <property type="entry name" value="trans_reg_C"/>
    <property type="match status" value="1"/>
</dbReference>
<evidence type="ECO:0000256" key="6">
    <source>
        <dbReference type="PROSITE-ProRule" id="PRU00169"/>
    </source>
</evidence>
<evidence type="ECO:0000256" key="1">
    <source>
        <dbReference type="ARBA" id="ARBA00022553"/>
    </source>
</evidence>
<evidence type="ECO:0000313" key="11">
    <source>
        <dbReference type="Proteomes" id="UP000838686"/>
    </source>
</evidence>
<feature type="domain" description="Response regulatory" evidence="8">
    <location>
        <begin position="3"/>
        <end position="113"/>
    </location>
</feature>
<dbReference type="Gene3D" id="3.40.50.2300">
    <property type="match status" value="1"/>
</dbReference>
<gene>
    <name evidence="10" type="primary">regX3_1</name>
    <name evidence="10" type="ORF">PAECIP111893_01693</name>
</gene>
<keyword evidence="4 7" id="KW-0238">DNA-binding</keyword>
<protein>
    <submittedName>
        <fullName evidence="10">Sensory transduction protein regX3</fullName>
    </submittedName>
</protein>
<feature type="modified residue" description="4-aspartylphosphate" evidence="6">
    <location>
        <position position="52"/>
    </location>
</feature>
<evidence type="ECO:0000256" key="7">
    <source>
        <dbReference type="PROSITE-ProRule" id="PRU01091"/>
    </source>
</evidence>
<dbReference type="SMART" id="SM00448">
    <property type="entry name" value="REC"/>
    <property type="match status" value="1"/>
</dbReference>
<evidence type="ECO:0000256" key="2">
    <source>
        <dbReference type="ARBA" id="ARBA00023012"/>
    </source>
</evidence>
<dbReference type="EMBL" id="CAKMMF010000007">
    <property type="protein sequence ID" value="CAH1201673.1"/>
    <property type="molecule type" value="Genomic_DNA"/>
</dbReference>
<dbReference type="InterPro" id="IPR039420">
    <property type="entry name" value="WalR-like"/>
</dbReference>
<comment type="caution">
    <text evidence="10">The sequence shown here is derived from an EMBL/GenBank/DDBJ whole genome shotgun (WGS) entry which is preliminary data.</text>
</comment>